<comment type="similarity">
    <text evidence="1 3">Belongs to the type-B carboxylesterase/lipase family.</text>
</comment>
<keyword evidence="6" id="KW-1185">Reference proteome</keyword>
<dbReference type="InterPro" id="IPR029058">
    <property type="entry name" value="AB_hydrolase_fold"/>
</dbReference>
<evidence type="ECO:0000313" key="5">
    <source>
        <dbReference type="EMBL" id="MFC5342471.1"/>
    </source>
</evidence>
<evidence type="ECO:0000256" key="1">
    <source>
        <dbReference type="ARBA" id="ARBA00005964"/>
    </source>
</evidence>
<dbReference type="Proteomes" id="UP001596152">
    <property type="component" value="Unassembled WGS sequence"/>
</dbReference>
<dbReference type="PANTHER" id="PTHR11559">
    <property type="entry name" value="CARBOXYLESTERASE"/>
    <property type="match status" value="1"/>
</dbReference>
<evidence type="ECO:0000256" key="3">
    <source>
        <dbReference type="RuleBase" id="RU361235"/>
    </source>
</evidence>
<feature type="domain" description="Carboxylesterase type B" evidence="4">
    <location>
        <begin position="21"/>
        <end position="485"/>
    </location>
</feature>
<proteinExistence type="inferred from homology"/>
<keyword evidence="3" id="KW-0732">Signal</keyword>
<feature type="chain" id="PRO_5044950761" description="Carboxylic ester hydrolase" evidence="3">
    <location>
        <begin position="20"/>
        <end position="508"/>
    </location>
</feature>
<accession>A0ABW0FM59</accession>
<evidence type="ECO:0000313" key="6">
    <source>
        <dbReference type="Proteomes" id="UP001596152"/>
    </source>
</evidence>
<keyword evidence="2 3" id="KW-0378">Hydrolase</keyword>
<reference evidence="6" key="1">
    <citation type="journal article" date="2019" name="Int. J. Syst. Evol. Microbiol.">
        <title>The Global Catalogue of Microorganisms (GCM) 10K type strain sequencing project: providing services to taxonomists for standard genome sequencing and annotation.</title>
        <authorList>
            <consortium name="The Broad Institute Genomics Platform"/>
            <consortium name="The Broad Institute Genome Sequencing Center for Infectious Disease"/>
            <person name="Wu L."/>
            <person name="Ma J."/>
        </authorList>
    </citation>
    <scope>NUCLEOTIDE SEQUENCE [LARGE SCALE GENOMIC DNA]</scope>
    <source>
        <strain evidence="6">JCM 12125</strain>
    </source>
</reference>
<dbReference type="RefSeq" id="WP_374036285.1">
    <property type="nucleotide sequence ID" value="NZ_CP169082.1"/>
</dbReference>
<comment type="caution">
    <text evidence="5">The sequence shown here is derived from an EMBL/GenBank/DDBJ whole genome shotgun (WGS) entry which is preliminary data.</text>
</comment>
<dbReference type="EC" id="3.1.1.-" evidence="3"/>
<sequence>MSLKSLLLAALMIATPAMAQDPETQVAQGRLIGRSADGIDSFKGVPFAMPPVGPLRWRPPVAPINWEGARDAGSVGAICIQAPANGDPGVGPGTPSEDCLTLNVWTPRERAGALPVMVWIHGGGYNNGSGTPPLYDGTNLARRGVVVVSINYRLGRLGFFDHPALAFERAPGELAGNYGVMDQIAALQWVRENIAAFGGDPGQVTIFGESAGGAAVTQLMVAPSARGLFHGAVVQSGLGRQRSALLADDRPGRPSAQTLGDIFARSAGLGAATTADALRALPAERLLTPMPSFYSDNLLVDGTVVPEDVIEAFAAGHQAPVPLMIGANSAEFWWIRPTDAGAYGRTDDVMTDAEYDALVAAYEGQAGYDAHVVSDLIFNEPARRLARLHAAAGQATYLYRFDVVPESNPEPSGGATHASERPYVFDNLHTVGRPMGERDALAATAMADYWTTFARAGDPNRVEHPAWPEFGAAPDQLLEFTNDGPVAKPIPNAARLDLIEAFYDRIRP</sequence>
<dbReference type="InterPro" id="IPR002018">
    <property type="entry name" value="CarbesteraseB"/>
</dbReference>
<dbReference type="SUPFAM" id="SSF53474">
    <property type="entry name" value="alpha/beta-Hydrolases"/>
    <property type="match status" value="1"/>
</dbReference>
<dbReference type="InterPro" id="IPR050309">
    <property type="entry name" value="Type-B_Carboxylest/Lipase"/>
</dbReference>
<gene>
    <name evidence="5" type="ORF">ACFPIE_00995</name>
</gene>
<dbReference type="InterPro" id="IPR019819">
    <property type="entry name" value="Carboxylesterase_B_CS"/>
</dbReference>
<dbReference type="EMBL" id="JBHSLF010000001">
    <property type="protein sequence ID" value="MFC5342471.1"/>
    <property type="molecule type" value="Genomic_DNA"/>
</dbReference>
<name>A0ABW0FM59_9CAUL</name>
<dbReference type="PROSITE" id="PS00122">
    <property type="entry name" value="CARBOXYLESTERASE_B_1"/>
    <property type="match status" value="1"/>
</dbReference>
<protein>
    <recommendedName>
        <fullName evidence="3">Carboxylic ester hydrolase</fullName>
        <ecNumber evidence="3">3.1.1.-</ecNumber>
    </recommendedName>
</protein>
<evidence type="ECO:0000256" key="2">
    <source>
        <dbReference type="ARBA" id="ARBA00022801"/>
    </source>
</evidence>
<feature type="signal peptide" evidence="3">
    <location>
        <begin position="1"/>
        <end position="19"/>
    </location>
</feature>
<dbReference type="Pfam" id="PF00135">
    <property type="entry name" value="COesterase"/>
    <property type="match status" value="1"/>
</dbReference>
<evidence type="ECO:0000259" key="4">
    <source>
        <dbReference type="Pfam" id="PF00135"/>
    </source>
</evidence>
<organism evidence="5 6">
    <name type="scientific">Brevundimonas staleyi</name>
    <dbReference type="NCBI Taxonomy" id="74326"/>
    <lineage>
        <taxon>Bacteria</taxon>
        <taxon>Pseudomonadati</taxon>
        <taxon>Pseudomonadota</taxon>
        <taxon>Alphaproteobacteria</taxon>
        <taxon>Caulobacterales</taxon>
        <taxon>Caulobacteraceae</taxon>
        <taxon>Brevundimonas</taxon>
    </lineage>
</organism>
<dbReference type="PROSITE" id="PS00941">
    <property type="entry name" value="CARBOXYLESTERASE_B_2"/>
    <property type="match status" value="1"/>
</dbReference>
<dbReference type="InterPro" id="IPR019826">
    <property type="entry name" value="Carboxylesterase_B_AS"/>
</dbReference>
<dbReference type="Gene3D" id="3.40.50.1820">
    <property type="entry name" value="alpha/beta hydrolase"/>
    <property type="match status" value="1"/>
</dbReference>